<evidence type="ECO:0000259" key="9">
    <source>
        <dbReference type="PROSITE" id="PS50928"/>
    </source>
</evidence>
<dbReference type="Gene3D" id="1.10.3720.10">
    <property type="entry name" value="MetI-like"/>
    <property type="match status" value="1"/>
</dbReference>
<feature type="domain" description="ABC transmembrane type-1" evidence="9">
    <location>
        <begin position="62"/>
        <end position="250"/>
    </location>
</feature>
<dbReference type="Proteomes" id="UP000277498">
    <property type="component" value="Unassembled WGS sequence"/>
</dbReference>
<dbReference type="PANTHER" id="PTHR43848">
    <property type="entry name" value="PUTRESCINE TRANSPORT SYSTEM PERMEASE PROTEIN POTI"/>
    <property type="match status" value="1"/>
</dbReference>
<protein>
    <submittedName>
        <fullName evidence="10">Inner membrane ABC transporter permease protein YdcV</fullName>
    </submittedName>
</protein>
<accession>A0A3P5WMZ8</accession>
<dbReference type="GO" id="GO:0005886">
    <property type="term" value="C:plasma membrane"/>
    <property type="evidence" value="ECO:0007669"/>
    <property type="project" value="UniProtKB-SubCell"/>
</dbReference>
<feature type="transmembrane region" description="Helical" evidence="8">
    <location>
        <begin position="12"/>
        <end position="32"/>
    </location>
</feature>
<feature type="transmembrane region" description="Helical" evidence="8">
    <location>
        <begin position="203"/>
        <end position="222"/>
    </location>
</feature>
<proteinExistence type="inferred from homology"/>
<comment type="similarity">
    <text evidence="2">Belongs to the binding-protein-dependent transport system permease family. CysTW subfamily.</text>
</comment>
<name>A0A3P5WMZ8_9RHOB</name>
<evidence type="ECO:0000256" key="7">
    <source>
        <dbReference type="ARBA" id="ARBA00023136"/>
    </source>
</evidence>
<dbReference type="PROSITE" id="PS50928">
    <property type="entry name" value="ABC_TM1"/>
    <property type="match status" value="1"/>
</dbReference>
<gene>
    <name evidence="10" type="primary">ydcV_1</name>
    <name evidence="10" type="ORF">XINFAN_00323</name>
</gene>
<dbReference type="CDD" id="cd06261">
    <property type="entry name" value="TM_PBP2"/>
    <property type="match status" value="1"/>
</dbReference>
<keyword evidence="5 8" id="KW-0812">Transmembrane</keyword>
<keyword evidence="6 8" id="KW-1133">Transmembrane helix</keyword>
<keyword evidence="11" id="KW-1185">Reference proteome</keyword>
<organism evidence="10 11">
    <name type="scientific">Pseudogemmobacter humi</name>
    <dbReference type="NCBI Taxonomy" id="2483812"/>
    <lineage>
        <taxon>Bacteria</taxon>
        <taxon>Pseudomonadati</taxon>
        <taxon>Pseudomonadota</taxon>
        <taxon>Alphaproteobacteria</taxon>
        <taxon>Rhodobacterales</taxon>
        <taxon>Paracoccaceae</taxon>
        <taxon>Pseudogemmobacter</taxon>
    </lineage>
</organism>
<dbReference type="InterPro" id="IPR035906">
    <property type="entry name" value="MetI-like_sf"/>
</dbReference>
<dbReference type="GO" id="GO:0055085">
    <property type="term" value="P:transmembrane transport"/>
    <property type="evidence" value="ECO:0007669"/>
    <property type="project" value="InterPro"/>
</dbReference>
<evidence type="ECO:0000256" key="4">
    <source>
        <dbReference type="ARBA" id="ARBA00022475"/>
    </source>
</evidence>
<feature type="transmembrane region" description="Helical" evidence="8">
    <location>
        <begin position="234"/>
        <end position="253"/>
    </location>
</feature>
<evidence type="ECO:0000313" key="10">
    <source>
        <dbReference type="EMBL" id="VDC19936.1"/>
    </source>
</evidence>
<dbReference type="PANTHER" id="PTHR43848:SF2">
    <property type="entry name" value="PUTRESCINE TRANSPORT SYSTEM PERMEASE PROTEIN POTI"/>
    <property type="match status" value="1"/>
</dbReference>
<dbReference type="EMBL" id="UXAW01000032">
    <property type="protein sequence ID" value="VDC19936.1"/>
    <property type="molecule type" value="Genomic_DNA"/>
</dbReference>
<keyword evidence="3 8" id="KW-0813">Transport</keyword>
<sequence>MSRMFGVLARSYLGLVLLFLYVPILVMMIMAFNKSPLYMLPFRFDTVWFGKLAENERLLRATWNSVWIALANMAIATSLGTMVALAFARYDFPGKRFLQGLLMPPLVIPWLITGTAMLIFFFWTGIGRGLHSILLGHVALSLPYVVIVISARMQSFGAVFEEAAASLGATPWQVFRRVSLPLMAPGIVAAALFAFAISFDQFVISYFLAPVGISILPVEIYSSIRQGFTPEINAISTIVILVSMALMIAFARLSSFSGER</sequence>
<evidence type="ECO:0000256" key="8">
    <source>
        <dbReference type="RuleBase" id="RU363032"/>
    </source>
</evidence>
<evidence type="ECO:0000313" key="11">
    <source>
        <dbReference type="Proteomes" id="UP000277498"/>
    </source>
</evidence>
<evidence type="ECO:0000256" key="3">
    <source>
        <dbReference type="ARBA" id="ARBA00022448"/>
    </source>
</evidence>
<evidence type="ECO:0000256" key="5">
    <source>
        <dbReference type="ARBA" id="ARBA00022692"/>
    </source>
</evidence>
<keyword evidence="7 8" id="KW-0472">Membrane</keyword>
<feature type="transmembrane region" description="Helical" evidence="8">
    <location>
        <begin position="129"/>
        <end position="149"/>
    </location>
</feature>
<dbReference type="OrthoDB" id="9809681at2"/>
<reference evidence="10 11" key="1">
    <citation type="submission" date="2018-11" db="EMBL/GenBank/DDBJ databases">
        <authorList>
            <person name="Criscuolo A."/>
        </authorList>
    </citation>
    <scope>NUCLEOTIDE SEQUENCE [LARGE SCALE GENOMIC DNA]</scope>
    <source>
        <strain evidence="10">ACIP111625</strain>
    </source>
</reference>
<dbReference type="InterPro" id="IPR051789">
    <property type="entry name" value="Bact_Polyamine_Transport"/>
</dbReference>
<dbReference type="RefSeq" id="WP_124084763.1">
    <property type="nucleotide sequence ID" value="NZ_UXAW01000032.1"/>
</dbReference>
<dbReference type="AlphaFoldDB" id="A0A3P5WMZ8"/>
<comment type="subcellular location">
    <subcellularLocation>
        <location evidence="1 8">Cell membrane</location>
        <topology evidence="1 8">Multi-pass membrane protein</topology>
    </subcellularLocation>
</comment>
<dbReference type="SUPFAM" id="SSF161098">
    <property type="entry name" value="MetI-like"/>
    <property type="match status" value="1"/>
</dbReference>
<keyword evidence="4" id="KW-1003">Cell membrane</keyword>
<feature type="transmembrane region" description="Helical" evidence="8">
    <location>
        <begin position="178"/>
        <end position="197"/>
    </location>
</feature>
<evidence type="ECO:0000256" key="1">
    <source>
        <dbReference type="ARBA" id="ARBA00004651"/>
    </source>
</evidence>
<dbReference type="Pfam" id="PF00528">
    <property type="entry name" value="BPD_transp_1"/>
    <property type="match status" value="1"/>
</dbReference>
<feature type="transmembrane region" description="Helical" evidence="8">
    <location>
        <begin position="66"/>
        <end position="88"/>
    </location>
</feature>
<feature type="transmembrane region" description="Helical" evidence="8">
    <location>
        <begin position="100"/>
        <end position="123"/>
    </location>
</feature>
<dbReference type="InterPro" id="IPR000515">
    <property type="entry name" value="MetI-like"/>
</dbReference>
<evidence type="ECO:0000256" key="2">
    <source>
        <dbReference type="ARBA" id="ARBA00007069"/>
    </source>
</evidence>
<evidence type="ECO:0000256" key="6">
    <source>
        <dbReference type="ARBA" id="ARBA00022989"/>
    </source>
</evidence>